<dbReference type="OrthoDB" id="9806440at2"/>
<evidence type="ECO:0000256" key="2">
    <source>
        <dbReference type="ARBA" id="ARBA00006156"/>
    </source>
</evidence>
<comment type="subcellular location">
    <subcellularLocation>
        <location evidence="1 9">Cell membrane</location>
        <topology evidence="1">Multi-pass membrane protein</topology>
    </subcellularLocation>
    <subcellularLocation>
        <location evidence="9">Bacterial flagellum basal body</location>
    </subcellularLocation>
</comment>
<evidence type="ECO:0000256" key="1">
    <source>
        <dbReference type="ARBA" id="ARBA00004651"/>
    </source>
</evidence>
<dbReference type="Proteomes" id="UP000190105">
    <property type="component" value="Unassembled WGS sequence"/>
</dbReference>
<dbReference type="GO" id="GO:0005886">
    <property type="term" value="C:plasma membrane"/>
    <property type="evidence" value="ECO:0007669"/>
    <property type="project" value="UniProtKB-SubCell"/>
</dbReference>
<keyword evidence="10" id="KW-0966">Cell projection</keyword>
<keyword evidence="7 9" id="KW-0472">Membrane</keyword>
<dbReference type="EMBL" id="FUYH01000007">
    <property type="protein sequence ID" value="SKA86453.1"/>
    <property type="molecule type" value="Genomic_DNA"/>
</dbReference>
<dbReference type="GO" id="GO:0009306">
    <property type="term" value="P:protein secretion"/>
    <property type="evidence" value="ECO:0007669"/>
    <property type="project" value="InterPro"/>
</dbReference>
<dbReference type="PIRSF" id="PIRSF004669">
    <property type="entry name" value="FliQ"/>
    <property type="match status" value="1"/>
</dbReference>
<evidence type="ECO:0000313" key="11">
    <source>
        <dbReference type="Proteomes" id="UP000190105"/>
    </source>
</evidence>
<gene>
    <name evidence="9" type="primary">fliQ</name>
    <name evidence="10" type="ORF">SAMN05443428_10788</name>
</gene>
<dbReference type="GO" id="GO:0044780">
    <property type="term" value="P:bacterial-type flagellum assembly"/>
    <property type="evidence" value="ECO:0007669"/>
    <property type="project" value="InterPro"/>
</dbReference>
<dbReference type="NCBIfam" id="TIGR01402">
    <property type="entry name" value="fliQ"/>
    <property type="match status" value="1"/>
</dbReference>
<organism evidence="10 11">
    <name type="scientific">Caloramator quimbayensis</name>
    <dbReference type="NCBI Taxonomy" id="1147123"/>
    <lineage>
        <taxon>Bacteria</taxon>
        <taxon>Bacillati</taxon>
        <taxon>Bacillota</taxon>
        <taxon>Clostridia</taxon>
        <taxon>Eubacteriales</taxon>
        <taxon>Clostridiaceae</taxon>
        <taxon>Caloramator</taxon>
    </lineage>
</organism>
<protein>
    <recommendedName>
        <fullName evidence="3 9">Flagellar biosynthetic protein FliQ</fullName>
    </recommendedName>
</protein>
<dbReference type="RefSeq" id="WP_078696237.1">
    <property type="nucleotide sequence ID" value="NZ_FUYH01000007.1"/>
</dbReference>
<comment type="function">
    <text evidence="9">Role in flagellar biosynthesis.</text>
</comment>
<keyword evidence="4 9" id="KW-1003">Cell membrane</keyword>
<dbReference type="AlphaFoldDB" id="A0A1T4XA57"/>
<evidence type="ECO:0000256" key="6">
    <source>
        <dbReference type="ARBA" id="ARBA00022989"/>
    </source>
</evidence>
<reference evidence="11" key="1">
    <citation type="submission" date="2017-02" db="EMBL/GenBank/DDBJ databases">
        <authorList>
            <person name="Varghese N."/>
            <person name="Submissions S."/>
        </authorList>
    </citation>
    <scope>NUCLEOTIDE SEQUENCE [LARGE SCALE GENOMIC DNA]</scope>
    <source>
        <strain evidence="11">USBA 833</strain>
    </source>
</reference>
<evidence type="ECO:0000256" key="5">
    <source>
        <dbReference type="ARBA" id="ARBA00022692"/>
    </source>
</evidence>
<keyword evidence="10" id="KW-0969">Cilium</keyword>
<dbReference type="GO" id="GO:0009425">
    <property type="term" value="C:bacterial-type flagellum basal body"/>
    <property type="evidence" value="ECO:0007669"/>
    <property type="project" value="UniProtKB-SubCell"/>
</dbReference>
<comment type="similarity">
    <text evidence="2 9">Belongs to the FliQ/MopD/SpaQ family.</text>
</comment>
<evidence type="ECO:0000313" key="10">
    <source>
        <dbReference type="EMBL" id="SKA86453.1"/>
    </source>
</evidence>
<sequence length="89" mass="9728">MSEAFALEIGKQAIFAALKIAAPVLIVSMLIGLLIGIFQAATQIQEQTLTFVPKIISIIFVMLLLGPWMLKSLVQFIQSMINNIGLIVK</sequence>
<keyword evidence="6 9" id="KW-1133">Transmembrane helix</keyword>
<dbReference type="PANTHER" id="PTHR34040:SF2">
    <property type="entry name" value="FLAGELLAR BIOSYNTHETIC PROTEIN FLIQ"/>
    <property type="match status" value="1"/>
</dbReference>
<keyword evidence="8 9" id="KW-0975">Bacterial flagellum</keyword>
<name>A0A1T4XA57_9CLOT</name>
<evidence type="ECO:0000256" key="4">
    <source>
        <dbReference type="ARBA" id="ARBA00022475"/>
    </source>
</evidence>
<dbReference type="STRING" id="1147123.SAMN05443428_10788"/>
<dbReference type="InterPro" id="IPR006305">
    <property type="entry name" value="FliQ"/>
</dbReference>
<evidence type="ECO:0000256" key="3">
    <source>
        <dbReference type="ARBA" id="ARBA00021718"/>
    </source>
</evidence>
<keyword evidence="5 9" id="KW-0812">Transmembrane</keyword>
<evidence type="ECO:0000256" key="9">
    <source>
        <dbReference type="RuleBase" id="RU364090"/>
    </source>
</evidence>
<feature type="transmembrane region" description="Helical" evidence="9">
    <location>
        <begin position="51"/>
        <end position="70"/>
    </location>
</feature>
<dbReference type="PRINTS" id="PR00952">
    <property type="entry name" value="TYPE3IMQPROT"/>
</dbReference>
<proteinExistence type="inferred from homology"/>
<accession>A0A1T4XA57</accession>
<evidence type="ECO:0000256" key="7">
    <source>
        <dbReference type="ARBA" id="ARBA00023136"/>
    </source>
</evidence>
<dbReference type="Pfam" id="PF01313">
    <property type="entry name" value="Bac_export_3"/>
    <property type="match status" value="1"/>
</dbReference>
<keyword evidence="11" id="KW-1185">Reference proteome</keyword>
<dbReference type="PANTHER" id="PTHR34040">
    <property type="entry name" value="FLAGELLAR BIOSYNTHETIC PROTEIN FLIQ"/>
    <property type="match status" value="1"/>
</dbReference>
<dbReference type="InterPro" id="IPR002191">
    <property type="entry name" value="Bac_export_3"/>
</dbReference>
<evidence type="ECO:0000256" key="8">
    <source>
        <dbReference type="ARBA" id="ARBA00023143"/>
    </source>
</evidence>
<feature type="transmembrane region" description="Helical" evidence="9">
    <location>
        <begin position="20"/>
        <end position="39"/>
    </location>
</feature>
<keyword evidence="10" id="KW-0282">Flagellum</keyword>